<dbReference type="KEGG" id="pyg:AWM70_13855"/>
<feature type="signal peptide" evidence="1">
    <location>
        <begin position="1"/>
        <end position="22"/>
    </location>
</feature>
<evidence type="ECO:0008006" key="4">
    <source>
        <dbReference type="Google" id="ProtNLM"/>
    </source>
</evidence>
<evidence type="ECO:0000313" key="3">
    <source>
        <dbReference type="Proteomes" id="UP000092573"/>
    </source>
</evidence>
<evidence type="ECO:0000256" key="1">
    <source>
        <dbReference type="SAM" id="SignalP"/>
    </source>
</evidence>
<gene>
    <name evidence="2" type="ORF">AWM70_13855</name>
</gene>
<keyword evidence="3" id="KW-1185">Reference proteome</keyword>
<dbReference type="Proteomes" id="UP000092573">
    <property type="component" value="Chromosome"/>
</dbReference>
<name>A0A1B1N2A8_9BACL</name>
<dbReference type="EMBL" id="CP014167">
    <property type="protein sequence ID" value="ANS75548.1"/>
    <property type="molecule type" value="Genomic_DNA"/>
</dbReference>
<proteinExistence type="predicted"/>
<reference evidence="2 3" key="1">
    <citation type="submission" date="2016-01" db="EMBL/GenBank/DDBJ databases">
        <title>Complete Genome Sequence of Paenibacillus yonginensis DCY84, a novel Plant Growth-Promoting Bacteria with Elicitation of Induced Systemic Resistance.</title>
        <authorList>
            <person name="Kim Y.J."/>
            <person name="Yang D.C."/>
            <person name="Sukweenadhi J."/>
        </authorList>
    </citation>
    <scope>NUCLEOTIDE SEQUENCE [LARGE SCALE GENOMIC DNA]</scope>
    <source>
        <strain evidence="2 3">DCY84</strain>
    </source>
</reference>
<organism evidence="2 3">
    <name type="scientific">Paenibacillus yonginensis</name>
    <dbReference type="NCBI Taxonomy" id="1462996"/>
    <lineage>
        <taxon>Bacteria</taxon>
        <taxon>Bacillati</taxon>
        <taxon>Bacillota</taxon>
        <taxon>Bacilli</taxon>
        <taxon>Bacillales</taxon>
        <taxon>Paenibacillaceae</taxon>
        <taxon>Paenibacillus</taxon>
    </lineage>
</organism>
<sequence length="166" mass="17569">MKKKGALFAILSLALATSVASAASSNQEKTSVPVSSPVVSQSSNNSINSTDGLFSPFIVDKSFDMLANGAATVQNPFTINPGYGHIKFLIKNYSSASVNVTLTHTDSGLVYFSKTIPASSSLEWYNFKDGYPQGMRSGNYILQWSGGGTNVNGEVFGKLASSTTDF</sequence>
<feature type="chain" id="PRO_5008527630" description="FlgD Ig-like domain-containing protein" evidence="1">
    <location>
        <begin position="23"/>
        <end position="166"/>
    </location>
</feature>
<keyword evidence="1" id="KW-0732">Signal</keyword>
<protein>
    <recommendedName>
        <fullName evidence="4">FlgD Ig-like domain-containing protein</fullName>
    </recommendedName>
</protein>
<dbReference type="AlphaFoldDB" id="A0A1B1N2A8"/>
<accession>A0A1B1N2A8</accession>
<dbReference type="OrthoDB" id="2663545at2"/>
<evidence type="ECO:0000313" key="2">
    <source>
        <dbReference type="EMBL" id="ANS75548.1"/>
    </source>
</evidence>
<dbReference type="RefSeq" id="WP_068697311.1">
    <property type="nucleotide sequence ID" value="NZ_CP014167.1"/>
</dbReference>